<feature type="region of interest" description="Disordered" evidence="2">
    <location>
        <begin position="420"/>
        <end position="444"/>
    </location>
</feature>
<dbReference type="EMBL" id="FP236530">
    <property type="protein sequence ID" value="CAX37446.1"/>
    <property type="molecule type" value="Genomic_DNA"/>
</dbReference>
<feature type="coiled-coil region" evidence="1">
    <location>
        <begin position="164"/>
        <end position="206"/>
    </location>
</feature>
<feature type="compositionally biased region" description="Polar residues" evidence="2">
    <location>
        <begin position="718"/>
        <end position="734"/>
    </location>
</feature>
<feature type="region of interest" description="Disordered" evidence="2">
    <location>
        <begin position="278"/>
        <end position="299"/>
    </location>
</feature>
<dbReference type="PaxDb" id="347256-MHO_3110"/>
<keyword evidence="1" id="KW-0175">Coiled coil</keyword>
<feature type="compositionally biased region" description="Polar residues" evidence="2">
    <location>
        <begin position="428"/>
        <end position="444"/>
    </location>
</feature>
<evidence type="ECO:0000256" key="2">
    <source>
        <dbReference type="SAM" id="MobiDB-lite"/>
    </source>
</evidence>
<dbReference type="Proteomes" id="UP000002631">
    <property type="component" value="Chromosome"/>
</dbReference>
<dbReference type="HOGENOM" id="CLU_256643_0_0_14"/>
<feature type="coiled-coil region" evidence="1">
    <location>
        <begin position="1312"/>
        <end position="1361"/>
    </location>
</feature>
<reference evidence="3 4" key="1">
    <citation type="journal article" date="2009" name="PLoS Genet.">
        <title>Life on arginine for Mycoplasma hominis: clues from its minimal genome and comparison with other human urogenital mycoplasmas.</title>
        <authorList>
            <person name="Pereyre S."/>
            <person name="Sirand-Pugnet P."/>
            <person name="Beven L."/>
            <person name="Charron A."/>
            <person name="Renaudin H."/>
            <person name="Barre A."/>
            <person name="Avenaud P."/>
            <person name="Jacob D."/>
            <person name="Couloux A."/>
            <person name="Barbe V."/>
            <person name="de Daruvar A."/>
            <person name="Blanchard A."/>
            <person name="Bebear C."/>
        </authorList>
    </citation>
    <scope>NUCLEOTIDE SEQUENCE [LARGE SCALE GENOMIC DNA]</scope>
    <source>
        <strain evidence="4">ATCC 23114 / NBRC 14850 / NCTC 10111 / PG21</strain>
    </source>
</reference>
<accession>D1J899</accession>
<feature type="coiled-coil region" evidence="1">
    <location>
        <begin position="880"/>
        <end position="922"/>
    </location>
</feature>
<feature type="compositionally biased region" description="Polar residues" evidence="2">
    <location>
        <begin position="286"/>
        <end position="299"/>
    </location>
</feature>
<feature type="compositionally biased region" description="Polar residues" evidence="2">
    <location>
        <begin position="1002"/>
        <end position="1019"/>
    </location>
</feature>
<feature type="coiled-coil region" evidence="1">
    <location>
        <begin position="593"/>
        <end position="635"/>
    </location>
</feature>
<feature type="compositionally biased region" description="Basic and acidic residues" evidence="2">
    <location>
        <begin position="849"/>
        <end position="861"/>
    </location>
</feature>
<feature type="coiled-coil region" evidence="1">
    <location>
        <begin position="306"/>
        <end position="348"/>
    </location>
</feature>
<feature type="region of interest" description="Disordered" evidence="2">
    <location>
        <begin position="707"/>
        <end position="734"/>
    </location>
</feature>
<feature type="region of interest" description="Disordered" evidence="2">
    <location>
        <begin position="849"/>
        <end position="876"/>
    </location>
</feature>
<feature type="coiled-coil region" evidence="1">
    <location>
        <begin position="232"/>
        <end position="277"/>
    </location>
</feature>
<evidence type="ECO:0000313" key="4">
    <source>
        <dbReference type="Proteomes" id="UP000002631"/>
    </source>
</evidence>
<protein>
    <submittedName>
        <fullName evidence="3">Lmp related protein</fullName>
    </submittedName>
</protein>
<organism evidence="3 4">
    <name type="scientific">Metamycoplasma hominis (strain ATCC 23114 / DSM 25592 / NBRC 14850 / NCTC 10111 / PG21)</name>
    <name type="common">Mycoplasma hominis</name>
    <dbReference type="NCBI Taxonomy" id="347256"/>
    <lineage>
        <taxon>Bacteria</taxon>
        <taxon>Bacillati</taxon>
        <taxon>Mycoplasmatota</taxon>
        <taxon>Mycoplasmoidales</taxon>
        <taxon>Metamycoplasmataceae</taxon>
        <taxon>Metamycoplasma</taxon>
    </lineage>
</organism>
<feature type="coiled-coil region" evidence="1">
    <location>
        <begin position="948"/>
        <end position="993"/>
    </location>
</feature>
<keyword evidence="4" id="KW-1185">Reference proteome</keyword>
<feature type="region of interest" description="Disordered" evidence="2">
    <location>
        <begin position="994"/>
        <end position="1019"/>
    </location>
</feature>
<evidence type="ECO:0000256" key="1">
    <source>
        <dbReference type="SAM" id="Coils"/>
    </source>
</evidence>
<feature type="compositionally biased region" description="Basic and acidic residues" evidence="2">
    <location>
        <begin position="707"/>
        <end position="717"/>
    </location>
</feature>
<name>D1J899_METH1</name>
<dbReference type="STRING" id="347256.MHO_3110"/>
<sequence>MKKSKLRILLSTSLIIALATTATLVATSLKSKFKRRQYEQEDNIDKLKEKFNRSKSKLDNLIKSNEAKDVDKQAETDILNNTNLTDKDLIKDIESKTKTIEDAIESLTKKINDKKDSLLNDFNDAKKKLQDLIDSQDAQKVDTSKANQSLQNNNVDASSTTDQIVDATTEIKKATQDLQKLIDAAKEKAKQDFNSKKQQLDDLIKSNEAKDVDKQQETGIFNNTNLSGNDLIKDIESKTKTIEDAIKSLTKKINDKKDSLLNDFNDAKKKLQDLIDSQDGQKVDTSKANQSLQNNNVDASSTTDQIVDATTEIKKATQDLQKLIDAAKEKAKQDFNSKKQQLDDLIKSNEAKDVDKQQETGIFNNTNLSGNDLIKDIESKTKTIEDAIKSLTKKINDKKDNLLKDFNDAKKQLEDLIDSQDGQKVDTSKANQSLQNNNADASSTTDQIVNATNEIKKATQDLQKLIDAAKENAKQEFNSKKQQLDNLIKSNEAKDVDKQPETDILNNTNLTGKDLIKDIESKTKTIEYAIESLTKKINDKKNQKDNLLKDFNDAKKQLEDLINSQDAQKVDTSKANQSLQNNNVDASSTTDQIVDATTEIKKATQDLQKLIDAAKEQAKQDFNSKKQQLDDLIKSNEAKDVDKQAETDIFNNTNLTVNDLIKDIESKTKTIEDAIESLTKKINDKKNQKDNLLKDFNDAKKKLQDLIDSQDGQKVDTSKANQSLQNNNADASSTTDQIVNATNEIKKATQDLQKLIDAAKEQAKQDFNSKKQQLDNLIKSNEAKDVDKQQETDIFNNTNLTGKDLIKDIESKTKTIEDAIKSLTNKINDKKDNLLKDFNDAKKQLKDLIDSQDGQKVDTSKENQSLQNNNADASSTTDQIVNVTNEIKKATQDLQKLIDAAKEQAKQDFNSKKQQLDNLIKSNEAKDVDKQPETDIFNNTNLTGKDLIKDIESKTKTIEDAIESLTKKINDKKDNLLKDFNDAKKQLKDLIDSQDGQKVDTSKANQSLQNNNADASSTSDQIINATNEIKKATQDLQKLIDAAKEKAKQDFNSKKQQLDNLIKSNEANDVDKQPETDIFNNTNLTGKDLIKDIESKTKTIEDAIESLTKKINDKKPKENIEYEGLEKIREQIKQFIEKVKEDEYYTKYKNQQYYNWDSNIIDQLNRQLKLFENVTSASDIQQISAAKLQLTNDLNKAKKDKFSCDIYCFVNIEVTKFTGDMRTDSSACLDSKKYWEEAEKEISKIRWDALDLERQGIQEDKLEKFKSDFRALKKPIEDKMNEIIDEFLDFWNKLSNTKSKTSYFIENKLKGKAQYKEGYDALNKLIQEANEILNNSEKHSNLELKNKEAEIQAKLLEYKNKYNMNK</sequence>
<dbReference type="KEGG" id="mho:MHO_3110"/>
<feature type="coiled-coil region" evidence="1">
    <location>
        <begin position="90"/>
        <end position="139"/>
    </location>
</feature>
<evidence type="ECO:0000313" key="3">
    <source>
        <dbReference type="EMBL" id="CAX37446.1"/>
    </source>
</evidence>
<dbReference type="RefSeq" id="WP_012855587.1">
    <property type="nucleotide sequence ID" value="NC_013511.1"/>
</dbReference>
<feature type="coiled-coil region" evidence="1">
    <location>
        <begin position="530"/>
        <end position="568"/>
    </location>
</feature>
<gene>
    <name evidence="3" type="ordered locus">MHO_3110</name>
</gene>
<proteinExistence type="predicted"/>
<feature type="coiled-coil region" evidence="1">
    <location>
        <begin position="1022"/>
        <end position="1064"/>
    </location>
</feature>
<feature type="compositionally biased region" description="Polar residues" evidence="2">
    <location>
        <begin position="862"/>
        <end position="876"/>
    </location>
</feature>